<feature type="region of interest" description="Disordered" evidence="1">
    <location>
        <begin position="82"/>
        <end position="172"/>
    </location>
</feature>
<proteinExistence type="predicted"/>
<comment type="caution">
    <text evidence="2">The sequence shown here is derived from an EMBL/GenBank/DDBJ whole genome shotgun (WGS) entry which is preliminary data.</text>
</comment>
<name>A0A415GD27_9BACT</name>
<evidence type="ECO:0000313" key="2">
    <source>
        <dbReference type="EMBL" id="RHK46131.1"/>
    </source>
</evidence>
<accession>A0A415GD27</accession>
<reference evidence="2 3" key="1">
    <citation type="submission" date="2018-08" db="EMBL/GenBank/DDBJ databases">
        <title>A genome reference for cultivated species of the human gut microbiota.</title>
        <authorList>
            <person name="Zou Y."/>
            <person name="Xue W."/>
            <person name="Luo G."/>
        </authorList>
    </citation>
    <scope>NUCLEOTIDE SEQUENCE [LARGE SCALE GENOMIC DNA]</scope>
    <source>
        <strain evidence="2 3">AF42-9</strain>
    </source>
</reference>
<feature type="compositionally biased region" description="Basic and acidic residues" evidence="1">
    <location>
        <begin position="131"/>
        <end position="140"/>
    </location>
</feature>
<protein>
    <submittedName>
        <fullName evidence="2">Uncharacterized protein</fullName>
    </submittedName>
</protein>
<keyword evidence="3" id="KW-1185">Reference proteome</keyword>
<gene>
    <name evidence="2" type="ORF">DW060_13350</name>
</gene>
<evidence type="ECO:0000313" key="3">
    <source>
        <dbReference type="Proteomes" id="UP000286598"/>
    </source>
</evidence>
<sequence>MQRYSFFVNHQNFCREKLKIYARFNSCLHLKHRIVDAHIILLYTKEAVLRTATRGCTQQESTTDRGKQGKILQEKESIKCKKGGLEPQKQRFGRTKVKVWQHESKGLAQRNINKNHPRRSIRASASTDTSIRADRYEHPRRSMRVSASVDADDKSREYEEEKRWGERGERRA</sequence>
<feature type="compositionally biased region" description="Basic and acidic residues" evidence="1">
    <location>
        <begin position="151"/>
        <end position="172"/>
    </location>
</feature>
<dbReference type="AlphaFoldDB" id="A0A415GD27"/>
<dbReference type="EMBL" id="QRNO01000124">
    <property type="protein sequence ID" value="RHK46131.1"/>
    <property type="molecule type" value="Genomic_DNA"/>
</dbReference>
<dbReference type="Proteomes" id="UP000286598">
    <property type="component" value="Unassembled WGS sequence"/>
</dbReference>
<organism evidence="2 3">
    <name type="scientific">Leyella stercorea</name>
    <dbReference type="NCBI Taxonomy" id="363265"/>
    <lineage>
        <taxon>Bacteria</taxon>
        <taxon>Pseudomonadati</taxon>
        <taxon>Bacteroidota</taxon>
        <taxon>Bacteroidia</taxon>
        <taxon>Bacteroidales</taxon>
        <taxon>Prevotellaceae</taxon>
        <taxon>Leyella</taxon>
    </lineage>
</organism>
<evidence type="ECO:0000256" key="1">
    <source>
        <dbReference type="SAM" id="MobiDB-lite"/>
    </source>
</evidence>